<keyword evidence="2" id="KW-1185">Reference proteome</keyword>
<reference evidence="1 2" key="1">
    <citation type="submission" date="2023-01" db="EMBL/GenBank/DDBJ databases">
        <title>Exploring GABA producing Bacteroides strains toward improving mental health.</title>
        <authorList>
            <person name="Yousuf B."/>
            <person name="Bouhlel N.E."/>
            <person name="Mottawea W."/>
            <person name="Hammami R."/>
        </authorList>
    </citation>
    <scope>NUCLEOTIDE SEQUENCE [LARGE SCALE GENOMIC DNA]</scope>
    <source>
        <strain evidence="1 2">UO.H1054</strain>
    </source>
</reference>
<dbReference type="EMBL" id="JAQPYS010000079">
    <property type="protein sequence ID" value="MDC7137437.1"/>
    <property type="molecule type" value="Genomic_DNA"/>
</dbReference>
<accession>A0ABT5HAH8</accession>
<dbReference type="Proteomes" id="UP001215398">
    <property type="component" value="Unassembled WGS sequence"/>
</dbReference>
<sequence>MTAKEQTQRIKDIAREKGWSVSIDDKSQSNVLFEFQRFTKYGQDFLFNADMHGGDIDNLIAGIKEYYEGFDPDYEAYLWIGNDGHGKNGAPYHIKDIVADMEDAEEQIYELLQALEVEFI</sequence>
<gene>
    <name evidence="1" type="ORF">PQG98_13975</name>
</gene>
<name>A0ABT5HAH8_9BACE</name>
<protein>
    <submittedName>
        <fullName evidence="1">Uncharacterized protein</fullName>
    </submittedName>
</protein>
<organism evidence="1 2">
    <name type="scientific">Bacteroides zhangwenhongii</name>
    <dbReference type="NCBI Taxonomy" id="2650157"/>
    <lineage>
        <taxon>Bacteria</taxon>
        <taxon>Pseudomonadati</taxon>
        <taxon>Bacteroidota</taxon>
        <taxon>Bacteroidia</taxon>
        <taxon>Bacteroidales</taxon>
        <taxon>Bacteroidaceae</taxon>
        <taxon>Bacteroides</taxon>
    </lineage>
</organism>
<evidence type="ECO:0000313" key="1">
    <source>
        <dbReference type="EMBL" id="MDC7137437.1"/>
    </source>
</evidence>
<comment type="caution">
    <text evidence="1">The sequence shown here is derived from an EMBL/GenBank/DDBJ whole genome shotgun (WGS) entry which is preliminary data.</text>
</comment>
<proteinExistence type="predicted"/>
<dbReference type="RefSeq" id="WP_249053237.1">
    <property type="nucleotide sequence ID" value="NZ_JAQPYS010000079.1"/>
</dbReference>
<evidence type="ECO:0000313" key="2">
    <source>
        <dbReference type="Proteomes" id="UP001215398"/>
    </source>
</evidence>